<dbReference type="GeneID" id="34559830"/>
<dbReference type="Proteomes" id="UP000176998">
    <property type="component" value="Unassembled WGS sequence"/>
</dbReference>
<evidence type="ECO:0000313" key="2">
    <source>
        <dbReference type="Proteomes" id="UP000176998"/>
    </source>
</evidence>
<dbReference type="RefSeq" id="XP_022475164.1">
    <property type="nucleotide sequence ID" value="XM_022618320.1"/>
</dbReference>
<keyword evidence="2" id="KW-1185">Reference proteome</keyword>
<reference evidence="1 2" key="1">
    <citation type="submission" date="2016-09" db="EMBL/GenBank/DDBJ databases">
        <authorList>
            <person name="Capua I."/>
            <person name="De Benedictis P."/>
            <person name="Joannis T."/>
            <person name="Lombin L.H."/>
            <person name="Cattoli G."/>
        </authorList>
    </citation>
    <scope>NUCLEOTIDE SEQUENCE [LARGE SCALE GENOMIC DNA]</scope>
    <source>
        <strain evidence="1 2">IMI 309357</strain>
    </source>
</reference>
<evidence type="ECO:0000313" key="1">
    <source>
        <dbReference type="EMBL" id="OHE98012.1"/>
    </source>
</evidence>
<accession>A0A1G4B9P8</accession>
<dbReference type="EMBL" id="MJBS01000051">
    <property type="protein sequence ID" value="OHE98012.1"/>
    <property type="molecule type" value="Genomic_DNA"/>
</dbReference>
<sequence length="142" mass="16048">MTTEVSGADASFFTKARLELLGWNWSRVGRSRPSPASPFLLNRFPSNENKSDIVSRWSLRGRGAGRHPCRWGVARQWPAPHCPRTRTARVPRGFPQSVRVTPHQSPVYTKLPRSLVRYLFAPAIPAQQMVKGMSPGPIMKYH</sequence>
<proteinExistence type="predicted"/>
<comment type="caution">
    <text evidence="1">The sequence shown here is derived from an EMBL/GenBank/DDBJ whole genome shotgun (WGS) entry which is preliminary data.</text>
</comment>
<organism evidence="1 2">
    <name type="scientific">Colletotrichum orchidophilum</name>
    <dbReference type="NCBI Taxonomy" id="1209926"/>
    <lineage>
        <taxon>Eukaryota</taxon>
        <taxon>Fungi</taxon>
        <taxon>Dikarya</taxon>
        <taxon>Ascomycota</taxon>
        <taxon>Pezizomycotina</taxon>
        <taxon>Sordariomycetes</taxon>
        <taxon>Hypocreomycetidae</taxon>
        <taxon>Glomerellales</taxon>
        <taxon>Glomerellaceae</taxon>
        <taxon>Colletotrichum</taxon>
    </lineage>
</organism>
<protein>
    <submittedName>
        <fullName evidence="1">Uncharacterized protein</fullName>
    </submittedName>
</protein>
<name>A0A1G4B9P8_9PEZI</name>
<gene>
    <name evidence="1" type="ORF">CORC01_06681</name>
</gene>
<dbReference type="AlphaFoldDB" id="A0A1G4B9P8"/>